<dbReference type="eggNOG" id="COG1195">
    <property type="taxonomic scope" value="Bacteria"/>
</dbReference>
<dbReference type="PATRIC" id="fig|1313304.3.peg.1100"/>
<proteinExistence type="inferred from homology"/>
<dbReference type="GO" id="GO:0005524">
    <property type="term" value="F:ATP binding"/>
    <property type="evidence" value="ECO:0007669"/>
    <property type="project" value="UniProtKB-UniRule"/>
</dbReference>
<dbReference type="Gene3D" id="3.40.50.300">
    <property type="entry name" value="P-loop containing nucleotide triphosphate hydrolases"/>
    <property type="match status" value="1"/>
</dbReference>
<dbReference type="Pfam" id="PF02463">
    <property type="entry name" value="SMC_N"/>
    <property type="match status" value="1"/>
</dbReference>
<evidence type="ECO:0000256" key="2">
    <source>
        <dbReference type="ARBA" id="ARBA00008016"/>
    </source>
</evidence>
<dbReference type="RefSeq" id="WP_022636634.1">
    <property type="nucleotide sequence ID" value="NZ_ASJR01000008.1"/>
</dbReference>
<feature type="domain" description="RecF/RecN/SMC N-terminal" evidence="10">
    <location>
        <begin position="4"/>
        <end position="338"/>
    </location>
</feature>
<dbReference type="Gene3D" id="1.20.1050.90">
    <property type="entry name" value="RecF/RecN/SMC, N-terminal domain"/>
    <property type="match status" value="1"/>
</dbReference>
<keyword evidence="6 9" id="KW-0547">Nucleotide-binding</keyword>
<reference evidence="11 12" key="1">
    <citation type="journal article" date="2013" name="Environ. Microbiol.">
        <title>Genome analysis of Chitinivibrio alkaliphilus gen. nov., sp. nov., a novel extremely haloalkaliphilic anaerobic chitinolytic bacterium from the candidate phylum Termite Group 3.</title>
        <authorList>
            <person name="Sorokin D.Y."/>
            <person name="Gumerov V.M."/>
            <person name="Rakitin A.L."/>
            <person name="Beletsky A.V."/>
            <person name="Damste J.S."/>
            <person name="Muyzer G."/>
            <person name="Mardanov A.V."/>
            <person name="Ravin N.V."/>
        </authorList>
    </citation>
    <scope>NUCLEOTIDE SEQUENCE [LARGE SCALE GENOMIC DNA]</scope>
    <source>
        <strain evidence="11 12">ACht1</strain>
    </source>
</reference>
<evidence type="ECO:0000256" key="6">
    <source>
        <dbReference type="ARBA" id="ARBA00022741"/>
    </source>
</evidence>
<dbReference type="EMBL" id="ASJR01000008">
    <property type="protein sequence ID" value="ERP31933.1"/>
    <property type="molecule type" value="Genomic_DNA"/>
</dbReference>
<evidence type="ECO:0000256" key="5">
    <source>
        <dbReference type="ARBA" id="ARBA00022705"/>
    </source>
</evidence>
<sequence>MVFRQIRLINFRNYPYLDLELPQEGALFSGKNGAGKTNLLEAFSFLLLGKSPRTHKVRSLITEGKSEAYVHGFFSNSSEQSVGFNSDGSVYISMDGKMYTSLGALYRDKKKRFIYFGPEDILLVQGAPQERRRFIDQIISQYNRSYFSNLISLKKMLSERNALLGMSTDSVFLDIYDRKISTASYEVIQEREKFISSIAVFFQDIYEDISTKDICVSMRYKSSFRDVDSSEDIYNCLVQNRKKEHRIGFTLQGIHRDDLILYGDGKKIVEYASQGQARSVALSLKLATLSFLKTSEASPIIAVDDAFSDLDAYRKKQCFSYLQNKGQLFMAIHTTAEKEYYDLPVFSVEEGRVV</sequence>
<dbReference type="STRING" id="1313304.CALK_1151"/>
<evidence type="ECO:0000256" key="7">
    <source>
        <dbReference type="ARBA" id="ARBA00022840"/>
    </source>
</evidence>
<keyword evidence="8 9" id="KW-0238">DNA-binding</keyword>
<keyword evidence="12" id="KW-1185">Reference proteome</keyword>
<comment type="function">
    <text evidence="9">The RecF protein is involved in DNA metabolism; it is required for DNA replication and normal SOS inducibility. RecF binds preferentially to single-stranded, linear DNA. It also seems to bind ATP.</text>
</comment>
<dbReference type="GO" id="GO:0005737">
    <property type="term" value="C:cytoplasm"/>
    <property type="evidence" value="ECO:0007669"/>
    <property type="project" value="UniProtKB-SubCell"/>
</dbReference>
<evidence type="ECO:0000256" key="1">
    <source>
        <dbReference type="ARBA" id="ARBA00004496"/>
    </source>
</evidence>
<keyword evidence="4 9" id="KW-0963">Cytoplasm</keyword>
<evidence type="ECO:0000256" key="4">
    <source>
        <dbReference type="ARBA" id="ARBA00022490"/>
    </source>
</evidence>
<dbReference type="NCBIfam" id="TIGR00611">
    <property type="entry name" value="recf"/>
    <property type="match status" value="1"/>
</dbReference>
<comment type="subcellular location">
    <subcellularLocation>
        <location evidence="1 9">Cytoplasm</location>
    </subcellularLocation>
</comment>
<protein>
    <recommendedName>
        <fullName evidence="3 9">DNA replication and repair protein RecF</fullName>
    </recommendedName>
</protein>
<dbReference type="OrthoDB" id="9803889at2"/>
<dbReference type="HAMAP" id="MF_00365">
    <property type="entry name" value="RecF"/>
    <property type="match status" value="1"/>
</dbReference>
<dbReference type="SUPFAM" id="SSF52540">
    <property type="entry name" value="P-loop containing nucleoside triphosphate hydrolases"/>
    <property type="match status" value="1"/>
</dbReference>
<keyword evidence="5 9" id="KW-0235">DNA replication</keyword>
<dbReference type="GO" id="GO:0006302">
    <property type="term" value="P:double-strand break repair"/>
    <property type="evidence" value="ECO:0007669"/>
    <property type="project" value="TreeGrafter"/>
</dbReference>
<evidence type="ECO:0000313" key="11">
    <source>
        <dbReference type="EMBL" id="ERP31933.1"/>
    </source>
</evidence>
<dbReference type="PROSITE" id="PS00617">
    <property type="entry name" value="RECF_1"/>
    <property type="match status" value="1"/>
</dbReference>
<dbReference type="GO" id="GO:0003697">
    <property type="term" value="F:single-stranded DNA binding"/>
    <property type="evidence" value="ECO:0007669"/>
    <property type="project" value="UniProtKB-UniRule"/>
</dbReference>
<name>U7D7M4_9BACT</name>
<evidence type="ECO:0000313" key="12">
    <source>
        <dbReference type="Proteomes" id="UP000017148"/>
    </source>
</evidence>
<comment type="caution">
    <text evidence="11">The sequence shown here is derived from an EMBL/GenBank/DDBJ whole genome shotgun (WGS) entry which is preliminary data.</text>
</comment>
<evidence type="ECO:0000256" key="3">
    <source>
        <dbReference type="ARBA" id="ARBA00020170"/>
    </source>
</evidence>
<evidence type="ECO:0000256" key="8">
    <source>
        <dbReference type="ARBA" id="ARBA00023125"/>
    </source>
</evidence>
<dbReference type="InterPro" id="IPR001238">
    <property type="entry name" value="DNA-binding_RecF"/>
</dbReference>
<dbReference type="InterPro" id="IPR003395">
    <property type="entry name" value="RecF/RecN/SMC_N"/>
</dbReference>
<dbReference type="PANTHER" id="PTHR32182">
    <property type="entry name" value="DNA REPLICATION AND REPAIR PROTEIN RECF"/>
    <property type="match status" value="1"/>
</dbReference>
<dbReference type="GO" id="GO:0006260">
    <property type="term" value="P:DNA replication"/>
    <property type="evidence" value="ECO:0007669"/>
    <property type="project" value="UniProtKB-UniRule"/>
</dbReference>
<gene>
    <name evidence="9" type="primary">recF</name>
    <name evidence="11" type="ORF">CALK_1151</name>
</gene>
<evidence type="ECO:0000259" key="10">
    <source>
        <dbReference type="Pfam" id="PF02463"/>
    </source>
</evidence>
<keyword evidence="9" id="KW-0742">SOS response</keyword>
<dbReference type="GO" id="GO:0000731">
    <property type="term" value="P:DNA synthesis involved in DNA repair"/>
    <property type="evidence" value="ECO:0007669"/>
    <property type="project" value="TreeGrafter"/>
</dbReference>
<dbReference type="GO" id="GO:0009432">
    <property type="term" value="P:SOS response"/>
    <property type="evidence" value="ECO:0007669"/>
    <property type="project" value="UniProtKB-UniRule"/>
</dbReference>
<keyword evidence="9" id="KW-0227">DNA damage</keyword>
<comment type="similarity">
    <text evidence="2 9">Belongs to the RecF family.</text>
</comment>
<organism evidence="11 12">
    <name type="scientific">Chitinivibrio alkaliphilus ACht1</name>
    <dbReference type="NCBI Taxonomy" id="1313304"/>
    <lineage>
        <taxon>Bacteria</taxon>
        <taxon>Pseudomonadati</taxon>
        <taxon>Fibrobacterota</taxon>
        <taxon>Chitinivibrionia</taxon>
        <taxon>Chitinivibrionales</taxon>
        <taxon>Chitinivibrionaceae</taxon>
        <taxon>Chitinivibrio</taxon>
    </lineage>
</organism>
<feature type="binding site" evidence="9">
    <location>
        <begin position="30"/>
        <end position="37"/>
    </location>
    <ligand>
        <name>ATP</name>
        <dbReference type="ChEBI" id="CHEBI:30616"/>
    </ligand>
</feature>
<keyword evidence="9" id="KW-0234">DNA repair</keyword>
<keyword evidence="7 9" id="KW-0067">ATP-binding</keyword>
<dbReference type="Proteomes" id="UP000017148">
    <property type="component" value="Unassembled WGS sequence"/>
</dbReference>
<dbReference type="PANTHER" id="PTHR32182:SF0">
    <property type="entry name" value="DNA REPLICATION AND REPAIR PROTEIN RECF"/>
    <property type="match status" value="1"/>
</dbReference>
<dbReference type="InterPro" id="IPR027417">
    <property type="entry name" value="P-loop_NTPase"/>
</dbReference>
<accession>U7D7M4</accession>
<evidence type="ECO:0000256" key="9">
    <source>
        <dbReference type="HAMAP-Rule" id="MF_00365"/>
    </source>
</evidence>
<dbReference type="InterPro" id="IPR018078">
    <property type="entry name" value="DNA-binding_RecF_CS"/>
</dbReference>
<dbReference type="InterPro" id="IPR042174">
    <property type="entry name" value="RecF_2"/>
</dbReference>
<dbReference type="AlphaFoldDB" id="U7D7M4"/>